<feature type="compositionally biased region" description="Basic and acidic residues" evidence="1">
    <location>
        <begin position="8"/>
        <end position="21"/>
    </location>
</feature>
<accession>A0A8S1IUR0</accession>
<dbReference type="Proteomes" id="UP000708148">
    <property type="component" value="Unassembled WGS sequence"/>
</dbReference>
<evidence type="ECO:0000313" key="3">
    <source>
        <dbReference type="Proteomes" id="UP000708148"/>
    </source>
</evidence>
<dbReference type="SUPFAM" id="SSF55729">
    <property type="entry name" value="Acyl-CoA N-acyltransferases (Nat)"/>
    <property type="match status" value="1"/>
</dbReference>
<feature type="region of interest" description="Disordered" evidence="1">
    <location>
        <begin position="1"/>
        <end position="32"/>
    </location>
</feature>
<keyword evidence="3" id="KW-1185">Reference proteome</keyword>
<dbReference type="Gene3D" id="3.40.630.30">
    <property type="match status" value="1"/>
</dbReference>
<proteinExistence type="predicted"/>
<dbReference type="InterPro" id="IPR016181">
    <property type="entry name" value="Acyl_CoA_acyltransferase"/>
</dbReference>
<reference evidence="2" key="1">
    <citation type="submission" date="2020-12" db="EMBL/GenBank/DDBJ databases">
        <authorList>
            <person name="Iha C."/>
        </authorList>
    </citation>
    <scope>NUCLEOTIDE SEQUENCE</scope>
</reference>
<evidence type="ECO:0000256" key="1">
    <source>
        <dbReference type="SAM" id="MobiDB-lite"/>
    </source>
</evidence>
<sequence>MGKGGRGGKKEEGEAEAEKGRQASRGSSDSRDDILWRILDDARREEQEFPSGFCMKNCESLSDKDLMRLCIDHRVEDSRVDTLKDIRQRYESPSVNLKAAVLKCHGRGVGYMTFTQDVVAHGSHSGRPLDSLLWMYLSPRHRSQGHATRMVRWWLREHVRSVKYFNVANANVGMGLVLG</sequence>
<gene>
    <name evidence="2" type="ORF">OSTQU699_LOCUS2896</name>
</gene>
<dbReference type="EMBL" id="CAJHUC010000671">
    <property type="protein sequence ID" value="CAD7697535.1"/>
    <property type="molecule type" value="Genomic_DNA"/>
</dbReference>
<comment type="caution">
    <text evidence="2">The sequence shown here is derived from an EMBL/GenBank/DDBJ whole genome shotgun (WGS) entry which is preliminary data.</text>
</comment>
<dbReference type="AlphaFoldDB" id="A0A8S1IUR0"/>
<name>A0A8S1IUR0_9CHLO</name>
<protein>
    <submittedName>
        <fullName evidence="2">Uncharacterized protein</fullName>
    </submittedName>
</protein>
<organism evidence="2 3">
    <name type="scientific">Ostreobium quekettii</name>
    <dbReference type="NCBI Taxonomy" id="121088"/>
    <lineage>
        <taxon>Eukaryota</taxon>
        <taxon>Viridiplantae</taxon>
        <taxon>Chlorophyta</taxon>
        <taxon>core chlorophytes</taxon>
        <taxon>Ulvophyceae</taxon>
        <taxon>TCBD clade</taxon>
        <taxon>Bryopsidales</taxon>
        <taxon>Ostreobineae</taxon>
        <taxon>Ostreobiaceae</taxon>
        <taxon>Ostreobium</taxon>
    </lineage>
</organism>
<feature type="non-terminal residue" evidence="2">
    <location>
        <position position="179"/>
    </location>
</feature>
<dbReference type="OrthoDB" id="10608378at2759"/>
<evidence type="ECO:0000313" key="2">
    <source>
        <dbReference type="EMBL" id="CAD7697535.1"/>
    </source>
</evidence>